<dbReference type="Pfam" id="PF13377">
    <property type="entry name" value="Peripla_BP_3"/>
    <property type="match status" value="1"/>
</dbReference>
<dbReference type="Proteomes" id="UP000199183">
    <property type="component" value="Unassembled WGS sequence"/>
</dbReference>
<dbReference type="SUPFAM" id="SSF47413">
    <property type="entry name" value="lambda repressor-like DNA-binding domains"/>
    <property type="match status" value="1"/>
</dbReference>
<evidence type="ECO:0000256" key="1">
    <source>
        <dbReference type="ARBA" id="ARBA00023015"/>
    </source>
</evidence>
<dbReference type="CDD" id="cd06279">
    <property type="entry name" value="PBP1_LacI-like"/>
    <property type="match status" value="1"/>
</dbReference>
<evidence type="ECO:0000313" key="6">
    <source>
        <dbReference type="EMBL" id="SEB51077.1"/>
    </source>
</evidence>
<dbReference type="SUPFAM" id="SSF53822">
    <property type="entry name" value="Periplasmic binding protein-like I"/>
    <property type="match status" value="1"/>
</dbReference>
<dbReference type="Gene3D" id="3.40.50.2300">
    <property type="match status" value="2"/>
</dbReference>
<keyword evidence="3" id="KW-0804">Transcription</keyword>
<reference evidence="6 7" key="1">
    <citation type="submission" date="2016-10" db="EMBL/GenBank/DDBJ databases">
        <authorList>
            <person name="de Groot N.N."/>
        </authorList>
    </citation>
    <scope>NUCLEOTIDE SEQUENCE [LARGE SCALE GENOMIC DNA]</scope>
    <source>
        <strain evidence="6 7">DSM 21799</strain>
    </source>
</reference>
<gene>
    <name evidence="6" type="ORF">SAMN04489806_0918</name>
</gene>
<sequence length="354" mass="36505">MPRNPLPDGRPTLADVASRAGVSPSTASIAFSGQGPVSDATKQKVLQAASDLGYAGPDPRAAGLRKGRSGIVGAVLASRIGVSFRDPVLIQTLDGLAEELSGIGAGLLLMSEQDEGSSQVTIVDAPVDAVVLMGWHGDLAQTIDVLRRRCVPVVAIESDDVGDNPVISVDNRGGSRLLAQHLRDLGHERVAVVTLGITRPTRPVPLTPELEALSVAPAKARLAGAREVYPNLTGWVAGASRVDAGKHAARALLDVPADERPTAIIAQSDLIAAGVIAAAESLGLEVPRDVSVVGFDGIRVDNLAPRLTTVAQPAQAKGTAAGRAVIAMLEGERAESTSFEVRFIAGETTAPPRA</sequence>
<accession>A0A1H4JY43</accession>
<keyword evidence="1" id="KW-0805">Transcription regulation</keyword>
<dbReference type="GO" id="GO:0003700">
    <property type="term" value="F:DNA-binding transcription factor activity"/>
    <property type="evidence" value="ECO:0007669"/>
    <property type="project" value="TreeGrafter"/>
</dbReference>
<dbReference type="InterPro" id="IPR000843">
    <property type="entry name" value="HTH_LacI"/>
</dbReference>
<evidence type="ECO:0000259" key="5">
    <source>
        <dbReference type="PROSITE" id="PS50932"/>
    </source>
</evidence>
<dbReference type="CDD" id="cd01392">
    <property type="entry name" value="HTH_LacI"/>
    <property type="match status" value="1"/>
</dbReference>
<name>A0A1H4JY43_9MICO</name>
<dbReference type="AlphaFoldDB" id="A0A1H4JY43"/>
<dbReference type="PANTHER" id="PTHR30146:SF138">
    <property type="entry name" value="TRANSCRIPTIONAL REGULATORY PROTEIN"/>
    <property type="match status" value="1"/>
</dbReference>
<dbReference type="Pfam" id="PF00356">
    <property type="entry name" value="LacI"/>
    <property type="match status" value="1"/>
</dbReference>
<protein>
    <submittedName>
        <fullName evidence="6">DNA-binding transcriptional regulator, LacI/PurR family</fullName>
    </submittedName>
</protein>
<dbReference type="PANTHER" id="PTHR30146">
    <property type="entry name" value="LACI-RELATED TRANSCRIPTIONAL REPRESSOR"/>
    <property type="match status" value="1"/>
</dbReference>
<organism evidence="6 7">
    <name type="scientific">Paramicrobacterium humi</name>
    <dbReference type="NCBI Taxonomy" id="640635"/>
    <lineage>
        <taxon>Bacteria</taxon>
        <taxon>Bacillati</taxon>
        <taxon>Actinomycetota</taxon>
        <taxon>Actinomycetes</taxon>
        <taxon>Micrococcales</taxon>
        <taxon>Microbacteriaceae</taxon>
        <taxon>Paramicrobacterium</taxon>
    </lineage>
</organism>
<keyword evidence="2 6" id="KW-0238">DNA-binding</keyword>
<dbReference type="SMART" id="SM00354">
    <property type="entry name" value="HTH_LACI"/>
    <property type="match status" value="1"/>
</dbReference>
<dbReference type="EMBL" id="FNRY01000001">
    <property type="protein sequence ID" value="SEB51077.1"/>
    <property type="molecule type" value="Genomic_DNA"/>
</dbReference>
<proteinExistence type="predicted"/>
<dbReference type="RefSeq" id="WP_091180492.1">
    <property type="nucleotide sequence ID" value="NZ_FNRY01000001.1"/>
</dbReference>
<dbReference type="OrthoDB" id="5171752at2"/>
<evidence type="ECO:0000256" key="4">
    <source>
        <dbReference type="SAM" id="MobiDB-lite"/>
    </source>
</evidence>
<feature type="region of interest" description="Disordered" evidence="4">
    <location>
        <begin position="1"/>
        <end position="20"/>
    </location>
</feature>
<dbReference type="InterPro" id="IPR010982">
    <property type="entry name" value="Lambda_DNA-bd_dom_sf"/>
</dbReference>
<evidence type="ECO:0000256" key="3">
    <source>
        <dbReference type="ARBA" id="ARBA00023163"/>
    </source>
</evidence>
<evidence type="ECO:0000256" key="2">
    <source>
        <dbReference type="ARBA" id="ARBA00023125"/>
    </source>
</evidence>
<keyword evidence="7" id="KW-1185">Reference proteome</keyword>
<evidence type="ECO:0000313" key="7">
    <source>
        <dbReference type="Proteomes" id="UP000199183"/>
    </source>
</evidence>
<dbReference type="InterPro" id="IPR028082">
    <property type="entry name" value="Peripla_BP_I"/>
</dbReference>
<dbReference type="STRING" id="640635.SAMN04489806_0918"/>
<dbReference type="Gene3D" id="1.10.260.40">
    <property type="entry name" value="lambda repressor-like DNA-binding domains"/>
    <property type="match status" value="1"/>
</dbReference>
<dbReference type="InterPro" id="IPR046335">
    <property type="entry name" value="LacI/GalR-like_sensor"/>
</dbReference>
<dbReference type="PROSITE" id="PS50932">
    <property type="entry name" value="HTH_LACI_2"/>
    <property type="match status" value="1"/>
</dbReference>
<dbReference type="GO" id="GO:0000976">
    <property type="term" value="F:transcription cis-regulatory region binding"/>
    <property type="evidence" value="ECO:0007669"/>
    <property type="project" value="TreeGrafter"/>
</dbReference>
<feature type="domain" description="HTH lacI-type" evidence="5">
    <location>
        <begin position="11"/>
        <end position="66"/>
    </location>
</feature>